<name>A0A7J0EDD5_9ERIC</name>
<evidence type="ECO:0000256" key="7">
    <source>
        <dbReference type="SAM" id="Phobius"/>
    </source>
</evidence>
<comment type="similarity">
    <text evidence="6">Belongs to the major facilitator superfamily. Phosphate:H(+) symporter (TC 2.A.1.9) family.</text>
</comment>
<accession>A0A7J0EDD5</accession>
<keyword evidence="5 7" id="KW-0472">Membrane</keyword>
<dbReference type="PANTHER" id="PTHR11654">
    <property type="entry name" value="OLIGOPEPTIDE TRANSPORTER-RELATED"/>
    <property type="match status" value="1"/>
</dbReference>
<dbReference type="OrthoDB" id="8904098at2759"/>
<evidence type="ECO:0000313" key="9">
    <source>
        <dbReference type="Proteomes" id="UP000585474"/>
    </source>
</evidence>
<keyword evidence="4 7" id="KW-1133">Transmembrane helix</keyword>
<dbReference type="Gene3D" id="1.20.1250.20">
    <property type="entry name" value="MFS general substrate transporter like domains"/>
    <property type="match status" value="1"/>
</dbReference>
<dbReference type="GO" id="GO:0022857">
    <property type="term" value="F:transmembrane transporter activity"/>
    <property type="evidence" value="ECO:0007669"/>
    <property type="project" value="InterPro"/>
</dbReference>
<dbReference type="Pfam" id="PF00854">
    <property type="entry name" value="PTR2"/>
    <property type="match status" value="1"/>
</dbReference>
<dbReference type="InterPro" id="IPR000109">
    <property type="entry name" value="POT_fam"/>
</dbReference>
<dbReference type="Proteomes" id="UP000585474">
    <property type="component" value="Unassembled WGS sequence"/>
</dbReference>
<comment type="subcellular location">
    <subcellularLocation>
        <location evidence="1">Membrane</location>
        <topology evidence="1">Multi-pass membrane protein</topology>
    </subcellularLocation>
</comment>
<dbReference type="AlphaFoldDB" id="A0A7J0EDD5"/>
<dbReference type="InterPro" id="IPR036259">
    <property type="entry name" value="MFS_trans_sf"/>
</dbReference>
<evidence type="ECO:0000256" key="1">
    <source>
        <dbReference type="ARBA" id="ARBA00004141"/>
    </source>
</evidence>
<dbReference type="GO" id="GO:0016020">
    <property type="term" value="C:membrane"/>
    <property type="evidence" value="ECO:0007669"/>
    <property type="project" value="UniProtKB-SubCell"/>
</dbReference>
<keyword evidence="9" id="KW-1185">Reference proteome</keyword>
<gene>
    <name evidence="8" type="ORF">Acr_03g0012570</name>
</gene>
<organism evidence="8 9">
    <name type="scientific">Actinidia rufa</name>
    <dbReference type="NCBI Taxonomy" id="165716"/>
    <lineage>
        <taxon>Eukaryota</taxon>
        <taxon>Viridiplantae</taxon>
        <taxon>Streptophyta</taxon>
        <taxon>Embryophyta</taxon>
        <taxon>Tracheophyta</taxon>
        <taxon>Spermatophyta</taxon>
        <taxon>Magnoliopsida</taxon>
        <taxon>eudicotyledons</taxon>
        <taxon>Gunneridae</taxon>
        <taxon>Pentapetalae</taxon>
        <taxon>asterids</taxon>
        <taxon>Ericales</taxon>
        <taxon>Actinidiaceae</taxon>
        <taxon>Actinidia</taxon>
    </lineage>
</organism>
<reference evidence="8 9" key="1">
    <citation type="submission" date="2019-07" db="EMBL/GenBank/DDBJ databases">
        <title>De Novo Assembly of kiwifruit Actinidia rufa.</title>
        <authorList>
            <person name="Sugita-Konishi S."/>
            <person name="Sato K."/>
            <person name="Mori E."/>
            <person name="Abe Y."/>
            <person name="Kisaki G."/>
            <person name="Hamano K."/>
            <person name="Suezawa K."/>
            <person name="Otani M."/>
            <person name="Fukuda T."/>
            <person name="Manabe T."/>
            <person name="Gomi K."/>
            <person name="Tabuchi M."/>
            <person name="Akimitsu K."/>
            <person name="Kataoka I."/>
        </authorList>
    </citation>
    <scope>NUCLEOTIDE SEQUENCE [LARGE SCALE GENOMIC DNA]</scope>
    <source>
        <strain evidence="9">cv. Fuchu</strain>
    </source>
</reference>
<evidence type="ECO:0000256" key="5">
    <source>
        <dbReference type="ARBA" id="ARBA00023136"/>
    </source>
</evidence>
<comment type="similarity">
    <text evidence="2">Belongs to the major facilitator superfamily. Proton-dependent oligopeptide transporter (POT/PTR) (TC 2.A.17) family.</text>
</comment>
<dbReference type="EMBL" id="BJWL01000003">
    <property type="protein sequence ID" value="GFY84483.1"/>
    <property type="molecule type" value="Genomic_DNA"/>
</dbReference>
<sequence>MPCSKTFDSREEGKLLEEEISDKELDNEERNYYIQDMKCSTPTSKLPHHITACRIPYPTPLRTIKAQINTLFVKQGTIFDRHLGPTFQILAASMLLSVPRYERRYVPFTRRKTVNPGGITLLQRLGIGFVIQIIAIAIAYAVEVKHMHVIRAHRTGPKETVHMSIFWPMPQYARLGIVNKSI</sequence>
<protein>
    <submittedName>
        <fullName evidence="8">Uncharacterized protein</fullName>
    </submittedName>
</protein>
<keyword evidence="3 7" id="KW-0812">Transmembrane</keyword>
<evidence type="ECO:0000256" key="4">
    <source>
        <dbReference type="ARBA" id="ARBA00022989"/>
    </source>
</evidence>
<evidence type="ECO:0000256" key="6">
    <source>
        <dbReference type="ARBA" id="ARBA00044504"/>
    </source>
</evidence>
<evidence type="ECO:0000256" key="3">
    <source>
        <dbReference type="ARBA" id="ARBA00022692"/>
    </source>
</evidence>
<feature type="transmembrane region" description="Helical" evidence="7">
    <location>
        <begin position="121"/>
        <end position="142"/>
    </location>
</feature>
<evidence type="ECO:0000313" key="8">
    <source>
        <dbReference type="EMBL" id="GFY84483.1"/>
    </source>
</evidence>
<evidence type="ECO:0000256" key="2">
    <source>
        <dbReference type="ARBA" id="ARBA00005982"/>
    </source>
</evidence>
<comment type="caution">
    <text evidence="8">The sequence shown here is derived from an EMBL/GenBank/DDBJ whole genome shotgun (WGS) entry which is preliminary data.</text>
</comment>
<proteinExistence type="inferred from homology"/>